<dbReference type="Proteomes" id="UP000288052">
    <property type="component" value="Unassembled WGS sequence"/>
</dbReference>
<dbReference type="Gene3D" id="3.40.50.300">
    <property type="entry name" value="P-loop containing nucleotide triphosphate hydrolases"/>
    <property type="match status" value="1"/>
</dbReference>
<evidence type="ECO:0000313" key="3">
    <source>
        <dbReference type="Proteomes" id="UP000288052"/>
    </source>
</evidence>
<comment type="caution">
    <text evidence="2">The sequence shown here is derived from an EMBL/GenBank/DDBJ whole genome shotgun (WGS) entry which is preliminary data.</text>
</comment>
<feature type="region of interest" description="Disordered" evidence="1">
    <location>
        <begin position="583"/>
        <end position="614"/>
    </location>
</feature>
<dbReference type="RefSeq" id="WP_126031336.1">
    <property type="nucleotide sequence ID" value="NZ_QXGI01000001.1"/>
</dbReference>
<dbReference type="SUPFAM" id="SSF52540">
    <property type="entry name" value="P-loop containing nucleoside triphosphate hydrolases"/>
    <property type="match status" value="1"/>
</dbReference>
<dbReference type="InterPro" id="IPR027417">
    <property type="entry name" value="P-loop_NTPase"/>
</dbReference>
<keyword evidence="3" id="KW-1185">Reference proteome</keyword>
<evidence type="ECO:0008006" key="4">
    <source>
        <dbReference type="Google" id="ProtNLM"/>
    </source>
</evidence>
<gene>
    <name evidence="2" type="ORF">D2E22_0291</name>
</gene>
<proteinExistence type="predicted"/>
<accession>A0A430FAG1</accession>
<protein>
    <recommendedName>
        <fullName evidence="4">Cell division protein FtsK</fullName>
    </recommendedName>
</protein>
<evidence type="ECO:0000256" key="1">
    <source>
        <dbReference type="SAM" id="MobiDB-lite"/>
    </source>
</evidence>
<dbReference type="OrthoDB" id="5083868at2"/>
<dbReference type="AlphaFoldDB" id="A0A430FAG1"/>
<organism evidence="2 3">
    <name type="scientific">Bifidobacterium castoris</name>
    <dbReference type="NCBI Taxonomy" id="2306972"/>
    <lineage>
        <taxon>Bacteria</taxon>
        <taxon>Bacillati</taxon>
        <taxon>Actinomycetota</taxon>
        <taxon>Actinomycetes</taxon>
        <taxon>Bifidobacteriales</taxon>
        <taxon>Bifidobacteriaceae</taxon>
        <taxon>Bifidobacterium</taxon>
    </lineage>
</organism>
<evidence type="ECO:0000313" key="2">
    <source>
        <dbReference type="EMBL" id="RSX49830.1"/>
    </source>
</evidence>
<reference evidence="2 3" key="1">
    <citation type="submission" date="2018-09" db="EMBL/GenBank/DDBJ databases">
        <title>Characterization of the phylogenetic diversity of five novel species belonging to the genus Bifidobacterium.</title>
        <authorList>
            <person name="Lugli G.A."/>
            <person name="Duranti S."/>
            <person name="Milani C."/>
        </authorList>
    </citation>
    <scope>NUCLEOTIDE SEQUENCE [LARGE SCALE GENOMIC DNA]</scope>
    <source>
        <strain evidence="2 3">2020B</strain>
    </source>
</reference>
<dbReference type="EMBL" id="QXGI01000001">
    <property type="protein sequence ID" value="RSX49830.1"/>
    <property type="molecule type" value="Genomic_DNA"/>
</dbReference>
<feature type="compositionally biased region" description="Low complexity" evidence="1">
    <location>
        <begin position="592"/>
        <end position="614"/>
    </location>
</feature>
<name>A0A430FAG1_9BIFI</name>
<sequence length="633" mass="69810">MREFNYTFPATVRARDGAVVPFDPVHDGSHRALLDRQLDVFRREHPEAADARLEWIDMDTHTAKLVDRPVASSSGDARRRIVSLAPADQKANAGERIARVWEPRLHMSMTRFEPYEGRAVFEPLTAEQSRARRMLADAWGINPWDVQVSPRDDGGWRCVLSPHIVFKPSKWDAATREAAVQIGRYGWTYEADAKTGVVDIIPGEPPTFLPSHPFPFDRLGRGGDRDRTPFGVMLPARGGDDVSYEPACIDWTESSFVLIGGEGGSGKSVLVNGMLASIIAQRPRLSIIDLSNKATDYYWCRPWVTPGQWGCEGIVQAAGVLNRLVDDIEHGERARVWRENAWQNWLDIPRWAKEQYPLHYIVIDEYSSLVDEAMTVKSIPNPERTLPAVFGQLFTGQAENDIRSRTLRLLRTARAQGYRLILISQTVNDRSGLGPTTRDLFGQRIVMGPNPSESLLRGVFHDLASMPDVPENLTEEGVTKGVGRAEFTGQPSCVFKTCYPGGDGRSDTYRLAAALVDLVGLPDGIDPARFLRLLEPHGEDDPVDAEYMRAMTERIDLDYGTALRSDPILVALKDAWDDARAQFETPQPTGDAPSSKSGTPSPSASAAPSAPAVDGADAGLVMDAAALDALMRG</sequence>